<comment type="caution">
    <text evidence="3">The sequence shown here is derived from an EMBL/GenBank/DDBJ whole genome shotgun (WGS) entry which is preliminary data.</text>
</comment>
<reference evidence="3" key="1">
    <citation type="submission" date="2021-02" db="EMBL/GenBank/DDBJ databases">
        <authorList>
            <person name="Nowell W R."/>
        </authorList>
    </citation>
    <scope>NUCLEOTIDE SEQUENCE</scope>
</reference>
<dbReference type="Proteomes" id="UP000663829">
    <property type="component" value="Unassembled WGS sequence"/>
</dbReference>
<evidence type="ECO:0000313" key="6">
    <source>
        <dbReference type="Proteomes" id="UP000663829"/>
    </source>
</evidence>
<evidence type="ECO:0000313" key="4">
    <source>
        <dbReference type="EMBL" id="CAF4106948.1"/>
    </source>
</evidence>
<evidence type="ECO:0000256" key="1">
    <source>
        <dbReference type="SAM" id="Phobius"/>
    </source>
</evidence>
<accession>A0A815T0N6</accession>
<dbReference type="EMBL" id="CAJNOK010019521">
    <property type="protein sequence ID" value="CAF1300754.1"/>
    <property type="molecule type" value="Genomic_DNA"/>
</dbReference>
<feature type="transmembrane region" description="Helical" evidence="1">
    <location>
        <begin position="339"/>
        <end position="358"/>
    </location>
</feature>
<organism evidence="3 6">
    <name type="scientific">Didymodactylos carnosus</name>
    <dbReference type="NCBI Taxonomy" id="1234261"/>
    <lineage>
        <taxon>Eukaryota</taxon>
        <taxon>Metazoa</taxon>
        <taxon>Spiralia</taxon>
        <taxon>Gnathifera</taxon>
        <taxon>Rotifera</taxon>
        <taxon>Eurotatoria</taxon>
        <taxon>Bdelloidea</taxon>
        <taxon>Philodinida</taxon>
        <taxon>Philodinidae</taxon>
        <taxon>Didymodactylos</taxon>
    </lineage>
</organism>
<evidence type="ECO:0000313" key="5">
    <source>
        <dbReference type="EMBL" id="CAF4359232.1"/>
    </source>
</evidence>
<feature type="transmembrane region" description="Helical" evidence="1">
    <location>
        <begin position="177"/>
        <end position="199"/>
    </location>
</feature>
<dbReference type="AlphaFoldDB" id="A0A815T0N6"/>
<keyword evidence="1" id="KW-0812">Transmembrane</keyword>
<proteinExistence type="predicted"/>
<dbReference type="EMBL" id="CAJNOQ010022139">
    <property type="protein sequence ID" value="CAF1496889.1"/>
    <property type="molecule type" value="Genomic_DNA"/>
</dbReference>
<feature type="transmembrane region" description="Helical" evidence="1">
    <location>
        <begin position="133"/>
        <end position="157"/>
    </location>
</feature>
<dbReference type="Proteomes" id="UP000682733">
    <property type="component" value="Unassembled WGS sequence"/>
</dbReference>
<keyword evidence="6" id="KW-1185">Reference proteome</keyword>
<dbReference type="EMBL" id="CAJOBA010041097">
    <property type="protein sequence ID" value="CAF4106948.1"/>
    <property type="molecule type" value="Genomic_DNA"/>
</dbReference>
<gene>
    <name evidence="3" type="ORF">GPM918_LOCUS36508</name>
    <name evidence="2" type="ORF">OVA965_LOCUS28520</name>
    <name evidence="5" type="ORF">SRO942_LOCUS37248</name>
    <name evidence="4" type="ORF">TMI583_LOCUS29274</name>
</gene>
<keyword evidence="1" id="KW-0472">Membrane</keyword>
<sequence>MRYLRSFFQSRSDSIPAFFSFNLGTVLSDLVQIKDFDWNGNITGNYTIKDRRYDRGFTVTISVYYIISIFIMIPTLLFAVKAYLDLAYKNAYLRADLLSTKRTVQDNVLKQLSSLMQQYIAERKNEFEHKRKYANIVASAYVVDAILYTGSFILYIIMEQDETDLKKLLTPQLEDAANWAAMIFYILSAFLILVCMCVANYQGDKVKTTAQYIYSTRDMQSTTTAAALDCNELAKAGAAVTTLESVLVGPTMIPANAVYPALPSVLRQPITTSDALHSSELPKINAAVTSLKNALLNLTTNATSRLSRESPISDSATLETILKYFDSYASFCWMEVRPITVLLFIVTHAIMWGVPIILTQHSKAFELKKS</sequence>
<keyword evidence="1" id="KW-1133">Transmembrane helix</keyword>
<dbReference type="Proteomes" id="UP000681722">
    <property type="component" value="Unassembled WGS sequence"/>
</dbReference>
<name>A0A815T0N6_9BILA</name>
<dbReference type="EMBL" id="CAJOBC010087645">
    <property type="protein sequence ID" value="CAF4359232.1"/>
    <property type="molecule type" value="Genomic_DNA"/>
</dbReference>
<evidence type="ECO:0000313" key="3">
    <source>
        <dbReference type="EMBL" id="CAF1496889.1"/>
    </source>
</evidence>
<feature type="transmembrane region" description="Helical" evidence="1">
    <location>
        <begin position="63"/>
        <end position="84"/>
    </location>
</feature>
<dbReference type="Proteomes" id="UP000677228">
    <property type="component" value="Unassembled WGS sequence"/>
</dbReference>
<evidence type="ECO:0000313" key="2">
    <source>
        <dbReference type="EMBL" id="CAF1300754.1"/>
    </source>
</evidence>
<protein>
    <submittedName>
        <fullName evidence="3">Uncharacterized protein</fullName>
    </submittedName>
</protein>